<evidence type="ECO:0000313" key="2">
    <source>
        <dbReference type="Proteomes" id="UP000324611"/>
    </source>
</evidence>
<dbReference type="InterPro" id="IPR029062">
    <property type="entry name" value="Class_I_gatase-like"/>
</dbReference>
<dbReference type="SUPFAM" id="SSF52317">
    <property type="entry name" value="Class I glutamine amidotransferase-like"/>
    <property type="match status" value="1"/>
</dbReference>
<comment type="caution">
    <text evidence="1">The sequence shown here is derived from an EMBL/GenBank/DDBJ whole genome shotgun (WGS) entry which is preliminary data.</text>
</comment>
<name>A0A5B2W1D6_9BACT</name>
<accession>A0A5B2W1D6</accession>
<evidence type="ECO:0000313" key="1">
    <source>
        <dbReference type="EMBL" id="KAA2244874.1"/>
    </source>
</evidence>
<reference evidence="1 2" key="1">
    <citation type="submission" date="2019-09" db="EMBL/GenBank/DDBJ databases">
        <title>Chitinophaga ginsengihumi sp. nov., isolated from soil of ginseng rhizosphere.</title>
        <authorList>
            <person name="Lee J."/>
        </authorList>
    </citation>
    <scope>NUCLEOTIDE SEQUENCE [LARGE SCALE GENOMIC DNA]</scope>
    <source>
        <strain evidence="1 2">BN140078</strain>
    </source>
</reference>
<dbReference type="InterPro" id="IPR017853">
    <property type="entry name" value="GH"/>
</dbReference>
<dbReference type="Proteomes" id="UP000324611">
    <property type="component" value="Unassembled WGS sequence"/>
</dbReference>
<dbReference type="SUPFAM" id="SSF51445">
    <property type="entry name" value="(Trans)glycosidases"/>
    <property type="match status" value="1"/>
</dbReference>
<gene>
    <name evidence="1" type="ORF">F0L74_02615</name>
</gene>
<proteinExistence type="predicted"/>
<reference evidence="1 2" key="2">
    <citation type="submission" date="2019-09" db="EMBL/GenBank/DDBJ databases">
        <authorList>
            <person name="Jin C."/>
        </authorList>
    </citation>
    <scope>NUCLEOTIDE SEQUENCE [LARGE SCALE GENOMIC DNA]</scope>
    <source>
        <strain evidence="1 2">BN140078</strain>
    </source>
</reference>
<evidence type="ECO:0008006" key="3">
    <source>
        <dbReference type="Google" id="ProtNLM"/>
    </source>
</evidence>
<dbReference type="InterPro" id="IPR028212">
    <property type="entry name" value="GHL6"/>
</dbReference>
<protein>
    <recommendedName>
        <fullName evidence="3">Beta-galactosidase-like protein</fullName>
    </recommendedName>
</protein>
<dbReference type="CDD" id="cd03143">
    <property type="entry name" value="A4_beta-galactosidase_middle_domain"/>
    <property type="match status" value="1"/>
</dbReference>
<dbReference type="AlphaFoldDB" id="A0A5B2W1D6"/>
<dbReference type="Gene3D" id="3.20.20.80">
    <property type="entry name" value="Glycosidases"/>
    <property type="match status" value="1"/>
</dbReference>
<sequence>MDRRHFVRSGAIVGGAYLLGPVAGQTAMASILPAQANPFSDAVIGDPLPTEDNPFDRAMRWAQLAFVENDPANYDPAFWLDYFKRLHVDGVLLSAGGVTAFYPTDVPLHHRSEWLGNTDPLGDMMKGARKQGMSVIVRTDPHAARQEVLDAHPDWIAVKPDGQKQRHWANPELWVTCCLGPYNFEFMTQVHREIMERYQPDGIFSNRWSGPWAYTGICYCEHCTANFKVFSGMELPRSNKLFDESTRLDPIYIQYRKWSTARLRELWLLWDKEIRRIKPSARFIPNGFPDKLVIGQQSDVIFSDTQFRNGAVPPWANGKGAKELRASMGMKPLMNIFSIAASGPNRWMDSVQSDAEIRIWAADGVANGMRPCFVKFGATVKDKRWMTTLEGMYQRYYRNERYLRNTAPVARVGLLTNEAHFSGSSAKPWQQDSNDHALGMYHALVERHIPFESVNAGLLDEEHLRPFKLLILSNVASLSDKQCDQLRQFVARGGSLVATFETSRYDEQNKERPDFGLSDLLGVSYDNGVEGPMKNSYLRLRNDAATGKFHPVLAGLEDAYRIINGYYRVKVKPNGSFPSPVTLVPSYPDLPMEDVYSRIPDTDTRELYLREMGNSRIAYIPWDIERSFWKLLTPDHGKLLGNIITWALNEEPLLEISGGGVFDATIWRQAHSMTLHLVNLTNPMMMRGPFRELIPVTAQCSLQLPAGAKITGVHLLMSGQRPSYEIKNGRLHITVPQITDHEIVALDLA</sequence>
<dbReference type="Pfam" id="PF14871">
    <property type="entry name" value="GHL6"/>
    <property type="match status" value="1"/>
</dbReference>
<dbReference type="Gene3D" id="3.40.50.880">
    <property type="match status" value="1"/>
</dbReference>
<dbReference type="RefSeq" id="WP_149836270.1">
    <property type="nucleotide sequence ID" value="NZ_VUOC01000001.1"/>
</dbReference>
<dbReference type="EMBL" id="VUOC01000001">
    <property type="protein sequence ID" value="KAA2244874.1"/>
    <property type="molecule type" value="Genomic_DNA"/>
</dbReference>
<keyword evidence="2" id="KW-1185">Reference proteome</keyword>
<organism evidence="1 2">
    <name type="scientific">Chitinophaga agrisoli</name>
    <dbReference type="NCBI Taxonomy" id="2607653"/>
    <lineage>
        <taxon>Bacteria</taxon>
        <taxon>Pseudomonadati</taxon>
        <taxon>Bacteroidota</taxon>
        <taxon>Chitinophagia</taxon>
        <taxon>Chitinophagales</taxon>
        <taxon>Chitinophagaceae</taxon>
        <taxon>Chitinophaga</taxon>
    </lineage>
</organism>